<gene>
    <name evidence="9" type="ORF">SAMN04488500_1183</name>
</gene>
<feature type="transmembrane region" description="Helical" evidence="8">
    <location>
        <begin position="12"/>
        <end position="33"/>
    </location>
</feature>
<dbReference type="GO" id="GO:1903785">
    <property type="term" value="P:L-valine transmembrane transport"/>
    <property type="evidence" value="ECO:0007669"/>
    <property type="project" value="TreeGrafter"/>
</dbReference>
<accession>A0A1W2DST7</accession>
<name>A0A1W2DST7_9FIRM</name>
<dbReference type="PANTHER" id="PTHR34979">
    <property type="entry name" value="INNER MEMBRANE PROTEIN YGAZ"/>
    <property type="match status" value="1"/>
</dbReference>
<dbReference type="Proteomes" id="UP000192738">
    <property type="component" value="Unassembled WGS sequence"/>
</dbReference>
<keyword evidence="3" id="KW-0813">Transport</keyword>
<dbReference type="InterPro" id="IPR011606">
    <property type="entry name" value="Brnchd-chn_aa_trnsp_permease"/>
</dbReference>
<keyword evidence="5 8" id="KW-0812">Transmembrane</keyword>
<dbReference type="RefSeq" id="WP_084577283.1">
    <property type="nucleotide sequence ID" value="NZ_CP155572.1"/>
</dbReference>
<evidence type="ECO:0000256" key="2">
    <source>
        <dbReference type="ARBA" id="ARBA00010735"/>
    </source>
</evidence>
<evidence type="ECO:0000256" key="6">
    <source>
        <dbReference type="ARBA" id="ARBA00022989"/>
    </source>
</evidence>
<feature type="transmembrane region" description="Helical" evidence="8">
    <location>
        <begin position="159"/>
        <end position="177"/>
    </location>
</feature>
<keyword evidence="10" id="KW-1185">Reference proteome</keyword>
<feature type="transmembrane region" description="Helical" evidence="8">
    <location>
        <begin position="183"/>
        <end position="200"/>
    </location>
</feature>
<dbReference type="AlphaFoldDB" id="A0A1W2DST7"/>
<comment type="subcellular location">
    <subcellularLocation>
        <location evidence="1">Cell membrane</location>
        <topology evidence="1">Multi-pass membrane protein</topology>
    </subcellularLocation>
</comment>
<dbReference type="GO" id="GO:0005886">
    <property type="term" value="C:plasma membrane"/>
    <property type="evidence" value="ECO:0007669"/>
    <property type="project" value="UniProtKB-SubCell"/>
</dbReference>
<feature type="transmembrane region" description="Helical" evidence="8">
    <location>
        <begin position="131"/>
        <end position="152"/>
    </location>
</feature>
<dbReference type="PANTHER" id="PTHR34979:SF1">
    <property type="entry name" value="INNER MEMBRANE PROTEIN YGAZ"/>
    <property type="match status" value="1"/>
</dbReference>
<dbReference type="STRING" id="112901.SAMN04488500_1183"/>
<evidence type="ECO:0000313" key="9">
    <source>
        <dbReference type="EMBL" id="SMD00507.1"/>
    </source>
</evidence>
<feature type="transmembrane region" description="Helical" evidence="8">
    <location>
        <begin position="53"/>
        <end position="79"/>
    </location>
</feature>
<protein>
    <submittedName>
        <fullName evidence="9">Predicted branched-chain amino acid permease (Azaleucine resistance)</fullName>
    </submittedName>
</protein>
<dbReference type="Pfam" id="PF03591">
    <property type="entry name" value="AzlC"/>
    <property type="match status" value="1"/>
</dbReference>
<evidence type="ECO:0000256" key="7">
    <source>
        <dbReference type="ARBA" id="ARBA00023136"/>
    </source>
</evidence>
<evidence type="ECO:0000256" key="1">
    <source>
        <dbReference type="ARBA" id="ARBA00004651"/>
    </source>
</evidence>
<evidence type="ECO:0000313" key="10">
    <source>
        <dbReference type="Proteomes" id="UP000192738"/>
    </source>
</evidence>
<reference evidence="9 10" key="1">
    <citation type="submission" date="2017-04" db="EMBL/GenBank/DDBJ databases">
        <authorList>
            <person name="Afonso C.L."/>
            <person name="Miller P.J."/>
            <person name="Scott M.A."/>
            <person name="Spackman E."/>
            <person name="Goraichik I."/>
            <person name="Dimitrov K.M."/>
            <person name="Suarez D.L."/>
            <person name="Swayne D.E."/>
        </authorList>
    </citation>
    <scope>NUCLEOTIDE SEQUENCE [LARGE SCALE GENOMIC DNA]</scope>
    <source>
        <strain evidence="9 10">DSM 5090</strain>
    </source>
</reference>
<feature type="transmembrane region" description="Helical" evidence="8">
    <location>
        <begin position="212"/>
        <end position="231"/>
    </location>
</feature>
<keyword evidence="4" id="KW-1003">Cell membrane</keyword>
<dbReference type="EMBL" id="FWXI01000018">
    <property type="protein sequence ID" value="SMD00507.1"/>
    <property type="molecule type" value="Genomic_DNA"/>
</dbReference>
<organism evidence="9 10">
    <name type="scientific">Sporomusa malonica</name>
    <dbReference type="NCBI Taxonomy" id="112901"/>
    <lineage>
        <taxon>Bacteria</taxon>
        <taxon>Bacillati</taxon>
        <taxon>Bacillota</taxon>
        <taxon>Negativicutes</taxon>
        <taxon>Selenomonadales</taxon>
        <taxon>Sporomusaceae</taxon>
        <taxon>Sporomusa</taxon>
    </lineage>
</organism>
<evidence type="ECO:0000256" key="3">
    <source>
        <dbReference type="ARBA" id="ARBA00022448"/>
    </source>
</evidence>
<sequence length="256" mass="27588">MNDNIVHWKNGIKDGIPICLGYFAVSFTFGIMAKNAGLTPFQAVFMSVTNLTSAGQFAALGLIGVSSTYIEMAVTQLILNLRYCLMSCSISQKLDSQKAFLHRFLVAYGVTDEIFGVSVCKNGTLNPFYNYGLMSAAVPGWTFGTLLGVLSGSILPERIISALSIAIYSMFLAIIFPPARGNKLLACIILISMLMSLLFAKLPVFSHISAGFKIIILTLLIAGIAALLFPIKEEVEEEHADFGQCVAPLLEKGGAE</sequence>
<evidence type="ECO:0000256" key="5">
    <source>
        <dbReference type="ARBA" id="ARBA00022692"/>
    </source>
</evidence>
<dbReference type="OrthoDB" id="3177005at2"/>
<keyword evidence="7 8" id="KW-0472">Membrane</keyword>
<evidence type="ECO:0000256" key="4">
    <source>
        <dbReference type="ARBA" id="ARBA00022475"/>
    </source>
</evidence>
<keyword evidence="6 8" id="KW-1133">Transmembrane helix</keyword>
<comment type="similarity">
    <text evidence="2">Belongs to the AzlC family.</text>
</comment>
<evidence type="ECO:0000256" key="8">
    <source>
        <dbReference type="SAM" id="Phobius"/>
    </source>
</evidence>
<proteinExistence type="inferred from homology"/>